<dbReference type="EMBL" id="JAZGQO010000002">
    <property type="protein sequence ID" value="KAK6192156.1"/>
    <property type="molecule type" value="Genomic_DNA"/>
</dbReference>
<feature type="chain" id="PRO_5042865365" evidence="1">
    <location>
        <begin position="36"/>
        <end position="140"/>
    </location>
</feature>
<accession>A0AAN8QFI7</accession>
<evidence type="ECO:0000313" key="3">
    <source>
        <dbReference type="Proteomes" id="UP001347796"/>
    </source>
</evidence>
<comment type="caution">
    <text evidence="2">The sequence shown here is derived from an EMBL/GenBank/DDBJ whole genome shotgun (WGS) entry which is preliminary data.</text>
</comment>
<keyword evidence="3" id="KW-1185">Reference proteome</keyword>
<dbReference type="Proteomes" id="UP001347796">
    <property type="component" value="Unassembled WGS sequence"/>
</dbReference>
<name>A0AAN8QFI7_PATCE</name>
<feature type="signal peptide" evidence="1">
    <location>
        <begin position="1"/>
        <end position="35"/>
    </location>
</feature>
<gene>
    <name evidence="2" type="ORF">SNE40_003681</name>
</gene>
<protein>
    <submittedName>
        <fullName evidence="2">Uncharacterized protein</fullName>
    </submittedName>
</protein>
<keyword evidence="1" id="KW-0732">Signal</keyword>
<proteinExistence type="predicted"/>
<organism evidence="2 3">
    <name type="scientific">Patella caerulea</name>
    <name type="common">Rayed Mediterranean limpet</name>
    <dbReference type="NCBI Taxonomy" id="87958"/>
    <lineage>
        <taxon>Eukaryota</taxon>
        <taxon>Metazoa</taxon>
        <taxon>Spiralia</taxon>
        <taxon>Lophotrochozoa</taxon>
        <taxon>Mollusca</taxon>
        <taxon>Gastropoda</taxon>
        <taxon>Patellogastropoda</taxon>
        <taxon>Patelloidea</taxon>
        <taxon>Patellidae</taxon>
        <taxon>Patella</taxon>
    </lineage>
</organism>
<dbReference type="AlphaFoldDB" id="A0AAN8QFI7"/>
<evidence type="ECO:0000256" key="1">
    <source>
        <dbReference type="SAM" id="SignalP"/>
    </source>
</evidence>
<sequence>MRYFQGRIAMASSVFNNSSLFFIIVFSAILLPVLSQINSEDVNKKVDVIEERPLAFKFGNDGPEGPPHTVNIREPRSLGRGNYGLPGLPGIDDYLTGPVNNKGSLDLDGRPGLFSSTVMAMHCRMCQKRRNRVCIRRYCN</sequence>
<evidence type="ECO:0000313" key="2">
    <source>
        <dbReference type="EMBL" id="KAK6192156.1"/>
    </source>
</evidence>
<reference evidence="2 3" key="1">
    <citation type="submission" date="2024-01" db="EMBL/GenBank/DDBJ databases">
        <title>The genome of the rayed Mediterranean limpet Patella caerulea (Linnaeus, 1758).</title>
        <authorList>
            <person name="Anh-Thu Weber A."/>
            <person name="Halstead-Nussloch G."/>
        </authorList>
    </citation>
    <scope>NUCLEOTIDE SEQUENCE [LARGE SCALE GENOMIC DNA]</scope>
    <source>
        <strain evidence="2">AATW-2023a</strain>
        <tissue evidence="2">Whole specimen</tissue>
    </source>
</reference>